<dbReference type="EMBL" id="OW152814">
    <property type="protein sequence ID" value="CAH2050245.1"/>
    <property type="molecule type" value="Genomic_DNA"/>
</dbReference>
<protein>
    <recommendedName>
        <fullName evidence="3">Ankyrin repeat protein</fullName>
    </recommendedName>
</protein>
<evidence type="ECO:0000313" key="2">
    <source>
        <dbReference type="Proteomes" id="UP000837857"/>
    </source>
</evidence>
<keyword evidence="2" id="KW-1185">Reference proteome</keyword>
<organism evidence="1 2">
    <name type="scientific">Iphiclides podalirius</name>
    <name type="common">scarce swallowtail</name>
    <dbReference type="NCBI Taxonomy" id="110791"/>
    <lineage>
        <taxon>Eukaryota</taxon>
        <taxon>Metazoa</taxon>
        <taxon>Ecdysozoa</taxon>
        <taxon>Arthropoda</taxon>
        <taxon>Hexapoda</taxon>
        <taxon>Insecta</taxon>
        <taxon>Pterygota</taxon>
        <taxon>Neoptera</taxon>
        <taxon>Endopterygota</taxon>
        <taxon>Lepidoptera</taxon>
        <taxon>Glossata</taxon>
        <taxon>Ditrysia</taxon>
        <taxon>Papilionoidea</taxon>
        <taxon>Papilionidae</taxon>
        <taxon>Papilioninae</taxon>
        <taxon>Iphiclides</taxon>
    </lineage>
</organism>
<name>A0ABN8IAA4_9NEOP</name>
<gene>
    <name evidence="1" type="ORF">IPOD504_LOCUS7330</name>
</gene>
<feature type="non-terminal residue" evidence="1">
    <location>
        <position position="145"/>
    </location>
</feature>
<reference evidence="1" key="1">
    <citation type="submission" date="2022-03" db="EMBL/GenBank/DDBJ databases">
        <authorList>
            <person name="Martin H S."/>
        </authorList>
    </citation>
    <scope>NUCLEOTIDE SEQUENCE</scope>
</reference>
<sequence>MSDSEDEATNARTYQEIANEIERYKSNPETSGMFVSGWDDADQDVDIVKNPQENPIDHVLWAAENGELEILQRLLKDQPGLPGYQAEAQPNAVKTENTNGLRLLDQLRVRILEEHKRGKPQPIPYLQCGAHTYGLYEFSTAELIV</sequence>
<accession>A0ABN8IAA4</accession>
<dbReference type="Proteomes" id="UP000837857">
    <property type="component" value="Chromosome 2"/>
</dbReference>
<proteinExistence type="predicted"/>
<evidence type="ECO:0000313" key="1">
    <source>
        <dbReference type="EMBL" id="CAH2050245.1"/>
    </source>
</evidence>
<evidence type="ECO:0008006" key="3">
    <source>
        <dbReference type="Google" id="ProtNLM"/>
    </source>
</evidence>